<sequence>MKFINMYLTLFSVILLSGCQLDMKRSVEDYTGSDAAKIRVLDKGKLSLVFYELDGDCYKEYESRKLTSAFHLSLLSTADYSAGSAKKINMHTPSSFGNEKVKEYAIKPGQRLMVMSSMNEADYYGNNRTYEKRVSFIPEQNHEYEIYVKDPEYIKSAGDIIISDLTTHENLKNWQDKICKKSGLF</sequence>
<dbReference type="AlphaFoldDB" id="A0AAP4D7J4"/>
<reference evidence="1 2" key="1">
    <citation type="submission" date="2023-06" db="EMBL/GenBank/DDBJ databases">
        <title>Identification and characterization of antibiotic-resistant Gram-negative bacteria.</title>
        <authorList>
            <person name="Cho G.-S."/>
            <person name="Lee J."/>
            <person name="Tai E."/>
            <person name="Jeong S."/>
            <person name="Kim I."/>
            <person name="Kim B.-E."/>
            <person name="Jeong M.-I."/>
            <person name="Oh K.-K."/>
            <person name="Franz C.M.A.P."/>
        </authorList>
    </citation>
    <scope>NUCLEOTIDE SEQUENCE [LARGE SCALE GENOMIC DNA]</scope>
    <source>
        <strain evidence="1 2">V106_12</strain>
    </source>
</reference>
<protein>
    <recommendedName>
        <fullName evidence="3">Lipoprotein</fullName>
    </recommendedName>
</protein>
<evidence type="ECO:0008006" key="3">
    <source>
        <dbReference type="Google" id="ProtNLM"/>
    </source>
</evidence>
<keyword evidence="2" id="KW-1185">Reference proteome</keyword>
<organism evidence="1 2">
    <name type="scientific">Lelliottia wanjuensis</name>
    <dbReference type="NCBI Taxonomy" id="3050585"/>
    <lineage>
        <taxon>Bacteria</taxon>
        <taxon>Pseudomonadati</taxon>
        <taxon>Pseudomonadota</taxon>
        <taxon>Gammaproteobacteria</taxon>
        <taxon>Enterobacterales</taxon>
        <taxon>Enterobacteriaceae</taxon>
        <taxon>Lelliottia</taxon>
    </lineage>
</organism>
<dbReference type="EMBL" id="JASSOM010000065">
    <property type="protein sequence ID" value="MDK9365005.1"/>
    <property type="molecule type" value="Genomic_DNA"/>
</dbReference>
<proteinExistence type="predicted"/>
<accession>A0AAP4D7J4</accession>
<gene>
    <name evidence="1" type="ORF">QQF32_17555</name>
</gene>
<dbReference type="Proteomes" id="UP001223214">
    <property type="component" value="Unassembled WGS sequence"/>
</dbReference>
<comment type="caution">
    <text evidence="1">The sequence shown here is derived from an EMBL/GenBank/DDBJ whole genome shotgun (WGS) entry which is preliminary data.</text>
</comment>
<dbReference type="PROSITE" id="PS51257">
    <property type="entry name" value="PROKAR_LIPOPROTEIN"/>
    <property type="match status" value="1"/>
</dbReference>
<name>A0AAP4D7J4_9ENTR</name>
<evidence type="ECO:0000313" key="1">
    <source>
        <dbReference type="EMBL" id="MDK9365005.1"/>
    </source>
</evidence>
<evidence type="ECO:0000313" key="2">
    <source>
        <dbReference type="Proteomes" id="UP001223214"/>
    </source>
</evidence>
<dbReference type="RefSeq" id="WP_285150576.1">
    <property type="nucleotide sequence ID" value="NZ_JASSOM010000065.1"/>
</dbReference>